<proteinExistence type="predicted"/>
<gene>
    <name evidence="10" type="ORF">EHV15_08105</name>
</gene>
<evidence type="ECO:0000256" key="7">
    <source>
        <dbReference type="ARBA" id="ARBA00022840"/>
    </source>
</evidence>
<dbReference type="EMBL" id="RRCN01000001">
    <property type="protein sequence ID" value="RRJ62908.1"/>
    <property type="molecule type" value="Genomic_DNA"/>
</dbReference>
<dbReference type="OrthoDB" id="2521613at2"/>
<dbReference type="GO" id="GO:0005524">
    <property type="term" value="F:ATP binding"/>
    <property type="evidence" value="ECO:0007669"/>
    <property type="project" value="UniProtKB-KW"/>
</dbReference>
<dbReference type="GO" id="GO:0000160">
    <property type="term" value="P:phosphorelay signal transduction system"/>
    <property type="evidence" value="ECO:0007669"/>
    <property type="project" value="UniProtKB-KW"/>
</dbReference>
<keyword evidence="3" id="KW-0597">Phosphoprotein</keyword>
<dbReference type="Gene3D" id="3.30.565.10">
    <property type="entry name" value="Histidine kinase-like ATPase, C-terminal domain"/>
    <property type="match status" value="1"/>
</dbReference>
<name>A0A3P3U048_9BACL</name>
<dbReference type="Gene3D" id="1.10.287.130">
    <property type="match status" value="1"/>
</dbReference>
<evidence type="ECO:0000256" key="2">
    <source>
        <dbReference type="ARBA" id="ARBA00012438"/>
    </source>
</evidence>
<feature type="domain" description="Histidine kinase" evidence="9">
    <location>
        <begin position="128"/>
        <end position="346"/>
    </location>
</feature>
<dbReference type="PRINTS" id="PR00344">
    <property type="entry name" value="BCTRLSENSOR"/>
</dbReference>
<dbReference type="SMART" id="SM00387">
    <property type="entry name" value="HATPase_c"/>
    <property type="match status" value="1"/>
</dbReference>
<evidence type="ECO:0000259" key="9">
    <source>
        <dbReference type="PROSITE" id="PS50109"/>
    </source>
</evidence>
<reference evidence="10 11" key="1">
    <citation type="submission" date="2018-11" db="EMBL/GenBank/DDBJ databases">
        <title>Genome sequencing of Paenibacillus sp. KCOM 3021 (= ChDC PVNT-B20).</title>
        <authorList>
            <person name="Kook J.-K."/>
            <person name="Park S.-N."/>
            <person name="Lim Y.K."/>
        </authorList>
    </citation>
    <scope>NUCLEOTIDE SEQUENCE [LARGE SCALE GENOMIC DNA]</scope>
    <source>
        <strain evidence="10 11">KCOM 3021</strain>
    </source>
</reference>
<dbReference type="EC" id="2.7.13.3" evidence="2"/>
<dbReference type="CDD" id="cd00075">
    <property type="entry name" value="HATPase"/>
    <property type="match status" value="1"/>
</dbReference>
<comment type="catalytic activity">
    <reaction evidence="1">
        <text>ATP + protein L-histidine = ADP + protein N-phospho-L-histidine.</text>
        <dbReference type="EC" id="2.7.13.3"/>
    </reaction>
</comment>
<dbReference type="PANTHER" id="PTHR43065:SF10">
    <property type="entry name" value="PEROXIDE STRESS-ACTIVATED HISTIDINE KINASE MAK3"/>
    <property type="match status" value="1"/>
</dbReference>
<dbReference type="InterPro" id="IPR003594">
    <property type="entry name" value="HATPase_dom"/>
</dbReference>
<dbReference type="SUPFAM" id="SSF55874">
    <property type="entry name" value="ATPase domain of HSP90 chaperone/DNA topoisomerase II/histidine kinase"/>
    <property type="match status" value="1"/>
</dbReference>
<evidence type="ECO:0000313" key="10">
    <source>
        <dbReference type="EMBL" id="RRJ62908.1"/>
    </source>
</evidence>
<evidence type="ECO:0000313" key="11">
    <source>
        <dbReference type="Proteomes" id="UP000267017"/>
    </source>
</evidence>
<evidence type="ECO:0000256" key="8">
    <source>
        <dbReference type="ARBA" id="ARBA00023012"/>
    </source>
</evidence>
<protein>
    <recommendedName>
        <fullName evidence="2">histidine kinase</fullName>
        <ecNumber evidence="2">2.7.13.3</ecNumber>
    </recommendedName>
</protein>
<evidence type="ECO:0000256" key="6">
    <source>
        <dbReference type="ARBA" id="ARBA00022777"/>
    </source>
</evidence>
<keyword evidence="7 10" id="KW-0067">ATP-binding</keyword>
<keyword evidence="6" id="KW-0418">Kinase</keyword>
<evidence type="ECO:0000256" key="3">
    <source>
        <dbReference type="ARBA" id="ARBA00022553"/>
    </source>
</evidence>
<sequence>MVMRQIVEFLMNSDQMDIGLAIVDSEAKILFLNTTMNTWYTVTSGEEFPEHSALQSIVGQVLQDKKNYSGVLVQERLDGKVRSMITYVYPQLKGECFVLMADIQDFQQYVKIQCEKERRETIVHMAAGTANIILNPLTVIKGTLQLLEKSLKDHVSVLQFAASPPHQKLAGYFKLLDEQIQTIDKALQRFLLFGKPFEWKFVPISLLSFMQEWIPDIQVQALEKTVRFALEFPEQNGFVFGHPKLLRAALQEIINNALDASPPGSVLTLRINITDNHIHIIVRDQGAGIPEDLQSRIILPFITSKQDAIGFGLSFSQVMIEKMGGSLKIDSSDLGTNVIVQLPAFKGTV</sequence>
<dbReference type="Pfam" id="PF02518">
    <property type="entry name" value="HATPase_c"/>
    <property type="match status" value="1"/>
</dbReference>
<dbReference type="Proteomes" id="UP000267017">
    <property type="component" value="Unassembled WGS sequence"/>
</dbReference>
<dbReference type="AlphaFoldDB" id="A0A3P3U048"/>
<evidence type="ECO:0000256" key="5">
    <source>
        <dbReference type="ARBA" id="ARBA00022741"/>
    </source>
</evidence>
<dbReference type="InterPro" id="IPR036890">
    <property type="entry name" value="HATPase_C_sf"/>
</dbReference>
<dbReference type="InterPro" id="IPR005467">
    <property type="entry name" value="His_kinase_dom"/>
</dbReference>
<dbReference type="PROSITE" id="PS50109">
    <property type="entry name" value="HIS_KIN"/>
    <property type="match status" value="1"/>
</dbReference>
<dbReference type="GO" id="GO:0004673">
    <property type="term" value="F:protein histidine kinase activity"/>
    <property type="evidence" value="ECO:0007669"/>
    <property type="project" value="UniProtKB-EC"/>
</dbReference>
<dbReference type="InterPro" id="IPR004358">
    <property type="entry name" value="Sig_transdc_His_kin-like_C"/>
</dbReference>
<keyword evidence="8" id="KW-0902">Two-component regulatory system</keyword>
<organism evidence="10 11">
    <name type="scientific">Paenibacillus oralis</name>
    <dbReference type="NCBI Taxonomy" id="2490856"/>
    <lineage>
        <taxon>Bacteria</taxon>
        <taxon>Bacillati</taxon>
        <taxon>Bacillota</taxon>
        <taxon>Bacilli</taxon>
        <taxon>Bacillales</taxon>
        <taxon>Paenibacillaceae</taxon>
        <taxon>Paenibacillus</taxon>
    </lineage>
</organism>
<accession>A0A3P3U048</accession>
<keyword evidence="4" id="KW-0808">Transferase</keyword>
<evidence type="ECO:0000256" key="4">
    <source>
        <dbReference type="ARBA" id="ARBA00022679"/>
    </source>
</evidence>
<dbReference type="PANTHER" id="PTHR43065">
    <property type="entry name" value="SENSOR HISTIDINE KINASE"/>
    <property type="match status" value="1"/>
</dbReference>
<evidence type="ECO:0000256" key="1">
    <source>
        <dbReference type="ARBA" id="ARBA00000085"/>
    </source>
</evidence>
<keyword evidence="5" id="KW-0547">Nucleotide-binding</keyword>
<comment type="caution">
    <text evidence="10">The sequence shown here is derived from an EMBL/GenBank/DDBJ whole genome shotgun (WGS) entry which is preliminary data.</text>
</comment>
<keyword evidence="11" id="KW-1185">Reference proteome</keyword>